<dbReference type="VEuPathDB" id="FungiDB:SCHCODRAFT_02598099"/>
<gene>
    <name evidence="2" type="ORF">SCHCODRAFT_233939</name>
</gene>
<dbReference type="AlphaFoldDB" id="D8Q310"/>
<dbReference type="KEGG" id="scm:SCHCO_02598099"/>
<dbReference type="PANTHER" id="PTHR38926">
    <property type="entry name" value="F-BOX DOMAIN CONTAINING PROTEIN, EXPRESSED"/>
    <property type="match status" value="1"/>
</dbReference>
<dbReference type="Gene3D" id="1.20.1280.50">
    <property type="match status" value="1"/>
</dbReference>
<proteinExistence type="predicted"/>
<dbReference type="Proteomes" id="UP000007431">
    <property type="component" value="Unassembled WGS sequence"/>
</dbReference>
<evidence type="ECO:0000313" key="2">
    <source>
        <dbReference type="EMBL" id="EFI98222.1"/>
    </source>
</evidence>
<dbReference type="RefSeq" id="XP_003033125.1">
    <property type="nucleotide sequence ID" value="XM_003033079.1"/>
</dbReference>
<reference evidence="2 3" key="1">
    <citation type="journal article" date="2010" name="Nat. Biotechnol.">
        <title>Genome sequence of the model mushroom Schizophyllum commune.</title>
        <authorList>
            <person name="Ohm R.A."/>
            <person name="de Jong J.F."/>
            <person name="Lugones L.G."/>
            <person name="Aerts A."/>
            <person name="Kothe E."/>
            <person name="Stajich J.E."/>
            <person name="de Vries R.P."/>
            <person name="Record E."/>
            <person name="Levasseur A."/>
            <person name="Baker S.E."/>
            <person name="Bartholomew K.A."/>
            <person name="Coutinho P.M."/>
            <person name="Erdmann S."/>
            <person name="Fowler T.J."/>
            <person name="Gathman A.C."/>
            <person name="Lombard V."/>
            <person name="Henrissat B."/>
            <person name="Knabe N."/>
            <person name="Kuees U."/>
            <person name="Lilly W.W."/>
            <person name="Lindquist E."/>
            <person name="Lucas S."/>
            <person name="Magnuson J.K."/>
            <person name="Piumi F."/>
            <person name="Raudaskoski M."/>
            <person name="Salamov A."/>
            <person name="Schmutz J."/>
            <person name="Schwarze F.W.M.R."/>
            <person name="vanKuyk P.A."/>
            <person name="Horton J.S."/>
            <person name="Grigoriev I.V."/>
            <person name="Woesten H.A.B."/>
        </authorList>
    </citation>
    <scope>NUCLEOTIDE SEQUENCE [LARGE SCALE GENOMIC DNA]</scope>
    <source>
        <strain evidence="3">H4-8 / FGSC 9210</strain>
    </source>
</reference>
<dbReference type="EMBL" id="GL377305">
    <property type="protein sequence ID" value="EFI98222.1"/>
    <property type="molecule type" value="Genomic_DNA"/>
</dbReference>
<dbReference type="SUPFAM" id="SSF52047">
    <property type="entry name" value="RNI-like"/>
    <property type="match status" value="1"/>
</dbReference>
<accession>D8Q310</accession>
<name>D8Q310_SCHCM</name>
<dbReference type="Gene3D" id="3.80.10.10">
    <property type="entry name" value="Ribonuclease Inhibitor"/>
    <property type="match status" value="1"/>
</dbReference>
<dbReference type="SUPFAM" id="SSF81383">
    <property type="entry name" value="F-box domain"/>
    <property type="match status" value="1"/>
</dbReference>
<feature type="region of interest" description="Disordered" evidence="1">
    <location>
        <begin position="264"/>
        <end position="337"/>
    </location>
</feature>
<organism evidence="3">
    <name type="scientific">Schizophyllum commune (strain H4-8 / FGSC 9210)</name>
    <name type="common">Split gill fungus</name>
    <dbReference type="NCBI Taxonomy" id="578458"/>
    <lineage>
        <taxon>Eukaryota</taxon>
        <taxon>Fungi</taxon>
        <taxon>Dikarya</taxon>
        <taxon>Basidiomycota</taxon>
        <taxon>Agaricomycotina</taxon>
        <taxon>Agaricomycetes</taxon>
        <taxon>Agaricomycetidae</taxon>
        <taxon>Agaricales</taxon>
        <taxon>Schizophyllaceae</taxon>
        <taxon>Schizophyllum</taxon>
    </lineage>
</organism>
<dbReference type="OrthoDB" id="3139399at2759"/>
<dbReference type="InParanoid" id="D8Q310"/>
<evidence type="ECO:0000313" key="3">
    <source>
        <dbReference type="Proteomes" id="UP000007431"/>
    </source>
</evidence>
<keyword evidence="3" id="KW-1185">Reference proteome</keyword>
<sequence>MHPLSRLMLTTASISHVCRRWRAIAEYDKQLWAPVCIKLDYYDIMALSEPLTSKRLLPFKNAVRAYLAKSDPLPFAIDLQGPCLALDSHGQRKLCILPEGDFFDHLARRCHRARLCTTSINHLNHLFRVARRGLSARVEMESLESLELVENRKHPNEMYLHKADFFTREAPRLRSWKQHVIDLTSAGHRGAIVHAPGRTLECLEASWTEWRLAGVALPRWVNLKGLVIAICQPYDPWWDFNLKRMTLLQLESLTVAATLAHGASGDTGVARPAGSRGRVSKATARKRTGGQAESEAIAHNKNDAGRKSTERNTSSDLKGKRARANRKDKHLEPSRRSARIFARTNGPIHRLPAELLSEIFFHLRELLIPDYRYPNPTPALDSTITRVCRSWRNVAHGTPLLWQYIAPKSREPTEYLRRYLPLTGTCPLHVDLCRTMSSRDLSGIEQLRDHSHRMRSLEVTASFEEFSAMQPFASPNLQSAFIMTLSEMPLGTVTPLAFLDDVSRLSDLCLNFQFVKVQAISVPPLESLTELTLYLCFGVSNVRGVLQRCCRTLRKLKVSVGVCDTRPAPAEALDLPCLVSLDLDCNDGPVLQMISAPNLEKMKLYGPAGDIPALLLAYLTRVPASAANLRLLHIDTVHTEDWDEATVPGILLECFAKMEGLQVIGFNVFPEEMEMEIFGPLTRNSEEGALPLLPNLKVAMFGSRSFSWNMVYTEAYTAFVESRKSAQLIGGAVVPAAQISREHRDIWEIDIGQIQIH</sequence>
<dbReference type="GeneID" id="9590295"/>
<dbReference type="PANTHER" id="PTHR38926:SF5">
    <property type="entry name" value="F-BOX AND LEUCINE-RICH REPEAT PROTEIN 6"/>
    <property type="match status" value="1"/>
</dbReference>
<dbReference type="HOGENOM" id="CLU_368083_0_0_1"/>
<dbReference type="InterPro" id="IPR032675">
    <property type="entry name" value="LRR_dom_sf"/>
</dbReference>
<dbReference type="InterPro" id="IPR036047">
    <property type="entry name" value="F-box-like_dom_sf"/>
</dbReference>
<protein>
    <submittedName>
        <fullName evidence="2">Uncharacterized protein</fullName>
    </submittedName>
</protein>
<evidence type="ECO:0000256" key="1">
    <source>
        <dbReference type="SAM" id="MobiDB-lite"/>
    </source>
</evidence>
<feature type="compositionally biased region" description="Basic and acidic residues" evidence="1">
    <location>
        <begin position="296"/>
        <end position="310"/>
    </location>
</feature>